<dbReference type="RefSeq" id="WP_379907745.1">
    <property type="nucleotide sequence ID" value="NZ_JBHSWE010000001.1"/>
</dbReference>
<dbReference type="Proteomes" id="UP001596422">
    <property type="component" value="Unassembled WGS sequence"/>
</dbReference>
<evidence type="ECO:0000313" key="4">
    <source>
        <dbReference type="Proteomes" id="UP001596422"/>
    </source>
</evidence>
<dbReference type="EMBL" id="JBHSWE010000001">
    <property type="protein sequence ID" value="MFC6669166.1"/>
    <property type="molecule type" value="Genomic_DNA"/>
</dbReference>
<dbReference type="Gene3D" id="1.10.150.690">
    <property type="entry name" value="DUF2063"/>
    <property type="match status" value="1"/>
</dbReference>
<dbReference type="InterPro" id="IPR018640">
    <property type="entry name" value="DUF2063"/>
</dbReference>
<sequence length="255" mass="28694">MRLEQLQQALDEALQGRSEPALQHLVSSRRLSSTECLELYRQLLLSAHLRTLQRLFPACARLLGRAHFQQLARHCAHCSTGPPGECMPSRLAQYLDGQPELAGMPFLPELAQLEWLLYCAWRAPDDPELNLDILTEFPEELHSEVRPIASHALRLMNSSWPVYEIWLACRQETLATATGAARRLAVHLPPPRSGPGREGRRYPGPDAQRHPAGLQPLSAQLRRAEPERAADLDDCPRLDITPGVLLRCRRHGTQV</sequence>
<proteinExistence type="predicted"/>
<keyword evidence="4" id="KW-1185">Reference proteome</keyword>
<feature type="compositionally biased region" description="Basic and acidic residues" evidence="1">
    <location>
        <begin position="195"/>
        <end position="209"/>
    </location>
</feature>
<keyword evidence="3" id="KW-0238">DNA-binding</keyword>
<name>A0ABW1ZVL4_9GAMM</name>
<feature type="domain" description="Putative DNA-binding" evidence="2">
    <location>
        <begin position="5"/>
        <end position="74"/>
    </location>
</feature>
<gene>
    <name evidence="3" type="ORF">ACFQDL_02860</name>
</gene>
<dbReference type="InterPro" id="IPR044922">
    <property type="entry name" value="DUF2063_N_sf"/>
</dbReference>
<evidence type="ECO:0000313" key="3">
    <source>
        <dbReference type="EMBL" id="MFC6669166.1"/>
    </source>
</evidence>
<accession>A0ABW1ZVL4</accession>
<dbReference type="GO" id="GO:0003677">
    <property type="term" value="F:DNA binding"/>
    <property type="evidence" value="ECO:0007669"/>
    <property type="project" value="UniProtKB-KW"/>
</dbReference>
<evidence type="ECO:0000259" key="2">
    <source>
        <dbReference type="Pfam" id="PF09836"/>
    </source>
</evidence>
<dbReference type="Pfam" id="PF09836">
    <property type="entry name" value="DUF2063"/>
    <property type="match status" value="1"/>
</dbReference>
<comment type="caution">
    <text evidence="3">The sequence shown here is derived from an EMBL/GenBank/DDBJ whole genome shotgun (WGS) entry which is preliminary data.</text>
</comment>
<evidence type="ECO:0000256" key="1">
    <source>
        <dbReference type="SAM" id="MobiDB-lite"/>
    </source>
</evidence>
<protein>
    <submittedName>
        <fullName evidence="3">DNA-binding domain-containing protein</fullName>
    </submittedName>
</protein>
<organism evidence="3 4">
    <name type="scientific">Marinobacterium aestuariivivens</name>
    <dbReference type="NCBI Taxonomy" id="1698799"/>
    <lineage>
        <taxon>Bacteria</taxon>
        <taxon>Pseudomonadati</taxon>
        <taxon>Pseudomonadota</taxon>
        <taxon>Gammaproteobacteria</taxon>
        <taxon>Oceanospirillales</taxon>
        <taxon>Oceanospirillaceae</taxon>
        <taxon>Marinobacterium</taxon>
    </lineage>
</organism>
<reference evidence="4" key="1">
    <citation type="journal article" date="2019" name="Int. J. Syst. Evol. Microbiol.">
        <title>The Global Catalogue of Microorganisms (GCM) 10K type strain sequencing project: providing services to taxonomists for standard genome sequencing and annotation.</title>
        <authorList>
            <consortium name="The Broad Institute Genomics Platform"/>
            <consortium name="The Broad Institute Genome Sequencing Center for Infectious Disease"/>
            <person name="Wu L."/>
            <person name="Ma J."/>
        </authorList>
    </citation>
    <scope>NUCLEOTIDE SEQUENCE [LARGE SCALE GENOMIC DNA]</scope>
    <source>
        <strain evidence="4">NBRC 111756</strain>
    </source>
</reference>
<feature type="region of interest" description="Disordered" evidence="1">
    <location>
        <begin position="186"/>
        <end position="212"/>
    </location>
</feature>